<dbReference type="GO" id="GO:0102208">
    <property type="term" value="F:2-polyprenyl-6-hydroxyphenol methylase activity"/>
    <property type="evidence" value="ECO:0007669"/>
    <property type="project" value="UniProtKB-EC"/>
</dbReference>
<dbReference type="RefSeq" id="WP_369738237.1">
    <property type="nucleotide sequence ID" value="NZ_JBGEDP010000001.1"/>
</dbReference>
<evidence type="ECO:0000256" key="2">
    <source>
        <dbReference type="ARBA" id="ARBA00022679"/>
    </source>
</evidence>
<dbReference type="EC" id="2.1.1.64" evidence="5"/>
<protein>
    <submittedName>
        <fullName evidence="5">Class I SAM-dependent methyltransferase</fullName>
        <ecNumber evidence="5">2.1.1.222</ecNumber>
        <ecNumber evidence="5">2.1.1.64</ecNumber>
    </submittedName>
</protein>
<accession>A0ABV4C2M1</accession>
<dbReference type="Gene3D" id="3.40.50.150">
    <property type="entry name" value="Vaccinia Virus protein VP39"/>
    <property type="match status" value="1"/>
</dbReference>
<dbReference type="InterPro" id="IPR041698">
    <property type="entry name" value="Methyltransf_25"/>
</dbReference>
<feature type="domain" description="Methyltransferase" evidence="4">
    <location>
        <begin position="49"/>
        <end position="142"/>
    </location>
</feature>
<dbReference type="GO" id="GO:0061542">
    <property type="term" value="F:3-demethylubiquinol 3-O-methyltransferase activity"/>
    <property type="evidence" value="ECO:0007669"/>
    <property type="project" value="UniProtKB-EC"/>
</dbReference>
<evidence type="ECO:0000256" key="3">
    <source>
        <dbReference type="ARBA" id="ARBA00022691"/>
    </source>
</evidence>
<dbReference type="PANTHER" id="PTHR43464:SF19">
    <property type="entry name" value="UBIQUINONE BIOSYNTHESIS O-METHYLTRANSFERASE, MITOCHONDRIAL"/>
    <property type="match status" value="1"/>
</dbReference>
<keyword evidence="2 5" id="KW-0808">Transferase</keyword>
<reference evidence="5 6" key="1">
    <citation type="submission" date="2024-08" db="EMBL/GenBank/DDBJ databases">
        <title>Mycobacterium servetensis sp. nov., a novel rapid-growing mycobacterial species recovered from a human patient in Zaragoza, Spain.</title>
        <authorList>
            <person name="Tristancho-Baro A.I."/>
            <person name="Buenestado-Serrano S."/>
            <person name="Garcia De Viedma D."/>
            <person name="Milagro-Beamonte A."/>
            <person name="Burillo N."/>
            <person name="Sanz S."/>
            <person name="Lopez-Calleja A.I."/>
            <person name="Penas-Utrilla D."/>
            <person name="Guardingo M."/>
            <person name="Garcia M.J."/>
            <person name="Vinuelas-Bayon J."/>
        </authorList>
    </citation>
    <scope>NUCLEOTIDE SEQUENCE [LARGE SCALE GENOMIC DNA]</scope>
    <source>
        <strain evidence="6">HUMS_12744610</strain>
    </source>
</reference>
<dbReference type="EC" id="2.1.1.222" evidence="5"/>
<keyword evidence="1 5" id="KW-0489">Methyltransferase</keyword>
<dbReference type="InterPro" id="IPR029063">
    <property type="entry name" value="SAM-dependent_MTases_sf"/>
</dbReference>
<dbReference type="PANTHER" id="PTHR43464">
    <property type="entry name" value="METHYLTRANSFERASE"/>
    <property type="match status" value="1"/>
</dbReference>
<dbReference type="Proteomes" id="UP001564760">
    <property type="component" value="Unassembled WGS sequence"/>
</dbReference>
<evidence type="ECO:0000259" key="4">
    <source>
        <dbReference type="Pfam" id="PF13649"/>
    </source>
</evidence>
<evidence type="ECO:0000256" key="1">
    <source>
        <dbReference type="ARBA" id="ARBA00022603"/>
    </source>
</evidence>
<proteinExistence type="predicted"/>
<dbReference type="GO" id="GO:0032259">
    <property type="term" value="P:methylation"/>
    <property type="evidence" value="ECO:0007669"/>
    <property type="project" value="UniProtKB-KW"/>
</dbReference>
<evidence type="ECO:0000313" key="5">
    <source>
        <dbReference type="EMBL" id="MEY8015766.1"/>
    </source>
</evidence>
<gene>
    <name evidence="5" type="ORF">AB8998_12485</name>
</gene>
<evidence type="ECO:0000313" key="6">
    <source>
        <dbReference type="Proteomes" id="UP001564760"/>
    </source>
</evidence>
<comment type="caution">
    <text evidence="5">The sequence shown here is derived from an EMBL/GenBank/DDBJ whole genome shotgun (WGS) entry which is preliminary data.</text>
</comment>
<dbReference type="Pfam" id="PF13649">
    <property type="entry name" value="Methyltransf_25"/>
    <property type="match status" value="1"/>
</dbReference>
<dbReference type="SUPFAM" id="SSF53335">
    <property type="entry name" value="S-adenosyl-L-methionine-dependent methyltransferases"/>
    <property type="match status" value="1"/>
</dbReference>
<name>A0ABV4C2M1_9MYCO</name>
<keyword evidence="3" id="KW-0949">S-adenosyl-L-methionine</keyword>
<organism evidence="5 6">
    <name type="scientific">Mycobacterium servetii</name>
    <dbReference type="NCBI Taxonomy" id="3237418"/>
    <lineage>
        <taxon>Bacteria</taxon>
        <taxon>Bacillati</taxon>
        <taxon>Actinomycetota</taxon>
        <taxon>Actinomycetes</taxon>
        <taxon>Mycobacteriales</taxon>
        <taxon>Mycobacteriaceae</taxon>
        <taxon>Mycobacterium</taxon>
    </lineage>
</organism>
<keyword evidence="6" id="KW-1185">Reference proteome</keyword>
<sequence>MTHSHDDDGSDDARQFWEERYSSSERTWSGRVNAQLAATAADLTPGRALDLGSGEGADALWLAERGWQVVAVDVSDTALQRAAEAASQRNLLDRIEFQCLDLNESFPEGTFDLVSVQYLHSPARLEREAVLRRAADHVAPGGVLLIVDHGEAPPWAKQHLHRFPGIEEVLASLQLDETWTRLRAEQVERETLGPDEQPATLVDNVMVLRKAA</sequence>
<dbReference type="CDD" id="cd02440">
    <property type="entry name" value="AdoMet_MTases"/>
    <property type="match status" value="1"/>
</dbReference>
<dbReference type="EMBL" id="JBGEDP010000001">
    <property type="protein sequence ID" value="MEY8015766.1"/>
    <property type="molecule type" value="Genomic_DNA"/>
</dbReference>